<protein>
    <submittedName>
        <fullName evidence="4">PIH1 domain-containing protein</fullName>
    </submittedName>
</protein>
<evidence type="ECO:0000313" key="5">
    <source>
        <dbReference type="Proteomes" id="UP000195521"/>
    </source>
</evidence>
<dbReference type="EMBL" id="BDQF01000015">
    <property type="protein sequence ID" value="GAW83725.1"/>
    <property type="molecule type" value="Genomic_DNA"/>
</dbReference>
<dbReference type="Proteomes" id="UP000195521">
    <property type="component" value="Unassembled WGS sequence"/>
</dbReference>
<dbReference type="InterPro" id="IPR050734">
    <property type="entry name" value="PIH1/Kintoun_subfamily"/>
</dbReference>
<proteinExistence type="inferred from homology"/>
<dbReference type="AlphaFoldDB" id="A0A1Y1JQF6"/>
<gene>
    <name evidence="4" type="ORF">PGO_145230</name>
</gene>
<comment type="similarity">
    <text evidence="1">Belongs to the PIH1 family.</text>
</comment>
<evidence type="ECO:0000256" key="1">
    <source>
        <dbReference type="ARBA" id="ARBA00008511"/>
    </source>
</evidence>
<reference evidence="5" key="1">
    <citation type="submission" date="2017-04" db="EMBL/GenBank/DDBJ databases">
        <title>Plasmodium gonderi genome.</title>
        <authorList>
            <person name="Arisue N."/>
            <person name="Honma H."/>
            <person name="Kawai S."/>
            <person name="Tougan T."/>
            <person name="Tanabe K."/>
            <person name="Horii T."/>
        </authorList>
    </citation>
    <scope>NUCLEOTIDE SEQUENCE [LARGE SCALE GENOMIC DNA]</scope>
    <source>
        <strain evidence="5">ATCC 30045</strain>
    </source>
</reference>
<evidence type="ECO:0000313" key="4">
    <source>
        <dbReference type="EMBL" id="GAW83725.1"/>
    </source>
</evidence>
<dbReference type="OMA" id="FDFKPPF"/>
<sequence length="441" mass="51682">MDKFYDRYFKAGERNFEFSTSSLINLVKNEKTIKISPQKGFVIKTYDKDGGKVYFNILSSSLIAEFHLKKMPDLNDNEGLRIPLSIGEEKQKEDKKGNKYKTYDIVLNSSVVSQCKKNVELKKVIAELVQVAIKNKYKMDTCTNLFFFPEHKYKGSTPDDQYIKDDQQHKFNVVQEEVKQDEQENSGGGRNKGTGDYLPDCLNNRSNNNEMKDLLNKEDIENFLSVKKPEWDMWFVDKKTLEERHRKLTKFYVPYLRTFPMKDKIDCFDFKPPFLNSNKNKKNKKISKNENFKSFLNDYNIELDDEFLRYQQVINTICVIQIQLPFFVLAQRNGRNEDEPFFVHHLVNLYISDEHLGVFFKKSPVFPPGHNPPYKNFNIRFPFYFESSKAISHYLEKYHLLNIIIPVNKSSAICEIFNGNLLNKDEGTSSDVAESSDNSIF</sequence>
<name>A0A1Y1JQF6_PLAGO</name>
<comment type="caution">
    <text evidence="4">The sequence shown here is derived from an EMBL/GenBank/DDBJ whole genome shotgun (WGS) entry which is preliminary data.</text>
</comment>
<dbReference type="InterPro" id="IPR012981">
    <property type="entry name" value="PIH1_N"/>
</dbReference>
<dbReference type="RefSeq" id="XP_028546314.1">
    <property type="nucleotide sequence ID" value="XM_028690513.1"/>
</dbReference>
<evidence type="ECO:0000259" key="3">
    <source>
        <dbReference type="Pfam" id="PF08190"/>
    </source>
</evidence>
<feature type="domain" description="PIH1 N-terminal" evidence="3">
    <location>
        <begin position="32"/>
        <end position="170"/>
    </location>
</feature>
<dbReference type="Pfam" id="PF08190">
    <property type="entry name" value="PIH1"/>
    <property type="match status" value="1"/>
</dbReference>
<dbReference type="PANTHER" id="PTHR22997:SF0">
    <property type="entry name" value="PIH1 DOMAIN-CONTAINING PROTEIN 1"/>
    <property type="match status" value="1"/>
</dbReference>
<feature type="region of interest" description="Disordered" evidence="2">
    <location>
        <begin position="177"/>
        <end position="199"/>
    </location>
</feature>
<organism evidence="4 5">
    <name type="scientific">Plasmodium gonderi</name>
    <dbReference type="NCBI Taxonomy" id="77519"/>
    <lineage>
        <taxon>Eukaryota</taxon>
        <taxon>Sar</taxon>
        <taxon>Alveolata</taxon>
        <taxon>Apicomplexa</taxon>
        <taxon>Aconoidasida</taxon>
        <taxon>Haemosporida</taxon>
        <taxon>Plasmodiidae</taxon>
        <taxon>Plasmodium</taxon>
        <taxon>Plasmodium (Plasmodium)</taxon>
    </lineage>
</organism>
<evidence type="ECO:0000256" key="2">
    <source>
        <dbReference type="SAM" id="MobiDB-lite"/>
    </source>
</evidence>
<dbReference type="OrthoDB" id="5135119at2759"/>
<dbReference type="GO" id="GO:0005737">
    <property type="term" value="C:cytoplasm"/>
    <property type="evidence" value="ECO:0007669"/>
    <property type="project" value="TreeGrafter"/>
</dbReference>
<dbReference type="GeneID" id="39750471"/>
<accession>A0A1Y1JQF6</accession>
<dbReference type="PANTHER" id="PTHR22997">
    <property type="entry name" value="PIH1 DOMAIN-CONTAINING PROTEIN 1"/>
    <property type="match status" value="1"/>
</dbReference>
<keyword evidence="5" id="KW-1185">Reference proteome</keyword>